<dbReference type="Pfam" id="PF04014">
    <property type="entry name" value="MazE_antitoxin"/>
    <property type="match status" value="1"/>
</dbReference>
<feature type="domain" description="SpoVT-AbrB" evidence="1">
    <location>
        <begin position="14"/>
        <end position="59"/>
    </location>
</feature>
<sequence>MPNQIIARTIEPTVKIGPKHQITIPAEVFKKLQLKEGDFLGARVKDAQIVLKPKRLIARDQEWFWAKEWQSKEREADEDIRAGRVSGPFANVKDLIVHLDGLKKKRP</sequence>
<accession>A0A1G2E4U5</accession>
<organism evidence="2 3">
    <name type="scientific">Candidatus Nealsonbacteria bacterium RIFCSPHIGHO2_01_FULL_43_31</name>
    <dbReference type="NCBI Taxonomy" id="1801665"/>
    <lineage>
        <taxon>Bacteria</taxon>
        <taxon>Candidatus Nealsoniibacteriota</taxon>
    </lineage>
</organism>
<comment type="caution">
    <text evidence="2">The sequence shown here is derived from an EMBL/GenBank/DDBJ whole genome shotgun (WGS) entry which is preliminary data.</text>
</comment>
<protein>
    <recommendedName>
        <fullName evidence="1">SpoVT-AbrB domain-containing protein</fullName>
    </recommendedName>
</protein>
<reference evidence="2 3" key="1">
    <citation type="journal article" date="2016" name="Nat. Commun.">
        <title>Thousands of microbial genomes shed light on interconnected biogeochemical processes in an aquifer system.</title>
        <authorList>
            <person name="Anantharaman K."/>
            <person name="Brown C.T."/>
            <person name="Hug L.A."/>
            <person name="Sharon I."/>
            <person name="Castelle C.J."/>
            <person name="Probst A.J."/>
            <person name="Thomas B.C."/>
            <person name="Singh A."/>
            <person name="Wilkins M.J."/>
            <person name="Karaoz U."/>
            <person name="Brodie E.L."/>
            <person name="Williams K.H."/>
            <person name="Hubbard S.S."/>
            <person name="Banfield J.F."/>
        </authorList>
    </citation>
    <scope>NUCLEOTIDE SEQUENCE [LARGE SCALE GENOMIC DNA]</scope>
</reference>
<proteinExistence type="predicted"/>
<evidence type="ECO:0000259" key="1">
    <source>
        <dbReference type="SMART" id="SM00966"/>
    </source>
</evidence>
<dbReference type="Gene3D" id="2.10.260.10">
    <property type="match status" value="1"/>
</dbReference>
<gene>
    <name evidence="2" type="ORF">A2654_01755</name>
</gene>
<dbReference type="SMART" id="SM00966">
    <property type="entry name" value="SpoVT_AbrB"/>
    <property type="match status" value="1"/>
</dbReference>
<dbReference type="InterPro" id="IPR037914">
    <property type="entry name" value="SpoVT-AbrB_sf"/>
</dbReference>
<dbReference type="InterPro" id="IPR007159">
    <property type="entry name" value="SpoVT-AbrB_dom"/>
</dbReference>
<evidence type="ECO:0000313" key="3">
    <source>
        <dbReference type="Proteomes" id="UP000178721"/>
    </source>
</evidence>
<dbReference type="EMBL" id="MHMA01000027">
    <property type="protein sequence ID" value="OGZ20078.1"/>
    <property type="molecule type" value="Genomic_DNA"/>
</dbReference>
<evidence type="ECO:0000313" key="2">
    <source>
        <dbReference type="EMBL" id="OGZ20078.1"/>
    </source>
</evidence>
<dbReference type="NCBIfam" id="TIGR01439">
    <property type="entry name" value="lp_hng_hel_AbrB"/>
    <property type="match status" value="1"/>
</dbReference>
<dbReference type="AlphaFoldDB" id="A0A1G2E4U5"/>
<dbReference type="SUPFAM" id="SSF89447">
    <property type="entry name" value="AbrB/MazE/MraZ-like"/>
    <property type="match status" value="1"/>
</dbReference>
<dbReference type="Proteomes" id="UP000178721">
    <property type="component" value="Unassembled WGS sequence"/>
</dbReference>
<dbReference type="GO" id="GO:0003677">
    <property type="term" value="F:DNA binding"/>
    <property type="evidence" value="ECO:0007669"/>
    <property type="project" value="InterPro"/>
</dbReference>
<name>A0A1G2E4U5_9BACT</name>